<sequence length="601" mass="66201">MASSQLPPSPCLPCRPLRLALLHTHDIPLFSCRPSLLPFHLGRGKIDHRLARVRGNENPQTRSHEQRTGTKEGSPVSLPSPSTAACEGNRRRQDAEHPIADLDPDVYGKPHRHGHVGKKAKVSRRNERARSSPAARAILNERPPRPITAKKRGAGREAIDLVRRGRRERSGPSGGNGHHARDGRLGRRSSLKHYLRPSTFILFLGFIPTPQPFRSSLVMYSSSTHPSFPPPPAALSALSAPSPPTPKCPTQAPPPPPPRQRAGGGIREDEAKVHDDRGDDGTKHVRGEQEVEQEYKPFRPLRHSAFHIMILPAHPTTSTTLSAHVDAAAVIRYPFPAESALSAPTYAPSSSFSKPTPESISSVSSPAFTTAAMLETEEMMSMRTGTGNREEDEWERGGCHGARITTWGYFVLIFILDDKPIPIPAPSSTIPKSRPSTAVYPANASIPSSYIRDLTFMEPRRRKAGSESEDDGARSRRQRRRWRANGTCGAETAGASALQGRGRGRRWVVIGEAEGEVKRGVKLFRHRLRSERQTRVAKKGRVEAALQVIGYKSSRGRLGGDTYLPFPSLDSGVARIDTWAMRDPMRPRYSIGERPKRSGKI</sequence>
<comment type="caution">
    <text evidence="2">The sequence shown here is derived from an EMBL/GenBank/DDBJ whole genome shotgun (WGS) entry which is preliminary data.</text>
</comment>
<feature type="compositionally biased region" description="Basic and acidic residues" evidence="1">
    <location>
        <begin position="88"/>
        <end position="100"/>
    </location>
</feature>
<feature type="compositionally biased region" description="Basic residues" evidence="1">
    <location>
        <begin position="109"/>
        <end position="123"/>
    </location>
</feature>
<dbReference type="EMBL" id="JAWWNJ010000269">
    <property type="protein sequence ID" value="KAK6966506.1"/>
    <property type="molecule type" value="Genomic_DNA"/>
</dbReference>
<protein>
    <submittedName>
        <fullName evidence="2">Uncharacterized protein</fullName>
    </submittedName>
</protein>
<feature type="region of interest" description="Disordered" evidence="1">
    <location>
        <begin position="220"/>
        <end position="292"/>
    </location>
</feature>
<evidence type="ECO:0000256" key="1">
    <source>
        <dbReference type="SAM" id="MobiDB-lite"/>
    </source>
</evidence>
<accession>A0AAV9YZK6</accession>
<organism evidence="2 3">
    <name type="scientific">Favolaschia claudopus</name>
    <dbReference type="NCBI Taxonomy" id="2862362"/>
    <lineage>
        <taxon>Eukaryota</taxon>
        <taxon>Fungi</taxon>
        <taxon>Dikarya</taxon>
        <taxon>Basidiomycota</taxon>
        <taxon>Agaricomycotina</taxon>
        <taxon>Agaricomycetes</taxon>
        <taxon>Agaricomycetidae</taxon>
        <taxon>Agaricales</taxon>
        <taxon>Marasmiineae</taxon>
        <taxon>Mycenaceae</taxon>
        <taxon>Favolaschia</taxon>
    </lineage>
</organism>
<feature type="region of interest" description="Disordered" evidence="1">
    <location>
        <begin position="457"/>
        <end position="496"/>
    </location>
</feature>
<gene>
    <name evidence="2" type="ORF">R3P38DRAFT_2816195</name>
</gene>
<feature type="compositionally biased region" description="Basic and acidic residues" evidence="1">
    <location>
        <begin position="154"/>
        <end position="163"/>
    </location>
</feature>
<dbReference type="Proteomes" id="UP001362999">
    <property type="component" value="Unassembled WGS sequence"/>
</dbReference>
<feature type="compositionally biased region" description="Pro residues" evidence="1">
    <location>
        <begin position="241"/>
        <end position="259"/>
    </location>
</feature>
<reference evidence="2 3" key="1">
    <citation type="journal article" date="2024" name="J Genomics">
        <title>Draft genome sequencing and assembly of Favolaschia claudopus CIRM-BRFM 2984 isolated from oak limbs.</title>
        <authorList>
            <person name="Navarro D."/>
            <person name="Drula E."/>
            <person name="Chaduli D."/>
            <person name="Cazenave R."/>
            <person name="Ahrendt S."/>
            <person name="Wang J."/>
            <person name="Lipzen A."/>
            <person name="Daum C."/>
            <person name="Barry K."/>
            <person name="Grigoriev I.V."/>
            <person name="Favel A."/>
            <person name="Rosso M.N."/>
            <person name="Martin F."/>
        </authorList>
    </citation>
    <scope>NUCLEOTIDE SEQUENCE [LARGE SCALE GENOMIC DNA]</scope>
    <source>
        <strain evidence="2 3">CIRM-BRFM 2984</strain>
    </source>
</reference>
<evidence type="ECO:0000313" key="3">
    <source>
        <dbReference type="Proteomes" id="UP001362999"/>
    </source>
</evidence>
<feature type="region of interest" description="Disordered" evidence="1">
    <location>
        <begin position="50"/>
        <end position="185"/>
    </location>
</feature>
<keyword evidence="3" id="KW-1185">Reference proteome</keyword>
<proteinExistence type="predicted"/>
<dbReference type="AlphaFoldDB" id="A0AAV9YZK6"/>
<evidence type="ECO:0000313" key="2">
    <source>
        <dbReference type="EMBL" id="KAK6966506.1"/>
    </source>
</evidence>
<feature type="compositionally biased region" description="Basic and acidic residues" evidence="1">
    <location>
        <begin position="266"/>
        <end position="292"/>
    </location>
</feature>
<name>A0AAV9YZK6_9AGAR</name>